<accession>A0A7W6FTK9</accession>
<gene>
    <name evidence="2" type="ORF">GGR05_000971</name>
</gene>
<keyword evidence="3" id="KW-1185">Reference proteome</keyword>
<dbReference type="NCBIfam" id="TIGR00199">
    <property type="entry name" value="PncC_domain"/>
    <property type="match status" value="1"/>
</dbReference>
<comment type="caution">
    <text evidence="2">The sequence shown here is derived from an EMBL/GenBank/DDBJ whole genome shotgun (WGS) entry which is preliminary data.</text>
</comment>
<dbReference type="InterPro" id="IPR008136">
    <property type="entry name" value="CinA_C"/>
</dbReference>
<dbReference type="EMBL" id="JACIDO010000001">
    <property type="protein sequence ID" value="MBB3934860.1"/>
    <property type="molecule type" value="Genomic_DNA"/>
</dbReference>
<dbReference type="SUPFAM" id="SSF142433">
    <property type="entry name" value="CinA-like"/>
    <property type="match status" value="1"/>
</dbReference>
<keyword evidence="2" id="KW-0378">Hydrolase</keyword>
<sequence length="175" mass="17834">MAGENEFRNRLDAVAARIVEKALAHSLTIATAESCTGGVVSAAITEIAGSSAVFGTGFVTYSNAAKARLLKVPTDRLERFGAVSGEVAEAMAEGARREAGSDIAVSITGIAGPGGGSDPKPVGLVHFACASKLGTVHVERRFGPLGRSVVRQASAATALELIEETLDRLAQAEAG</sequence>
<dbReference type="EC" id="3.5.1.42" evidence="2"/>
<organism evidence="2 3">
    <name type="scientific">Aureimonas phyllosphaerae</name>
    <dbReference type="NCBI Taxonomy" id="1166078"/>
    <lineage>
        <taxon>Bacteria</taxon>
        <taxon>Pseudomonadati</taxon>
        <taxon>Pseudomonadota</taxon>
        <taxon>Alphaproteobacteria</taxon>
        <taxon>Hyphomicrobiales</taxon>
        <taxon>Aurantimonadaceae</taxon>
        <taxon>Aureimonas</taxon>
    </lineage>
</organism>
<protein>
    <submittedName>
        <fullName evidence="2">Nicotinamide-nucleotide amidase</fullName>
        <ecNumber evidence="2">3.5.1.42</ecNumber>
    </submittedName>
</protein>
<name>A0A7W6FTK9_9HYPH</name>
<dbReference type="InterPro" id="IPR036653">
    <property type="entry name" value="CinA-like_C"/>
</dbReference>
<evidence type="ECO:0000313" key="2">
    <source>
        <dbReference type="EMBL" id="MBB3934860.1"/>
    </source>
</evidence>
<dbReference type="Gene3D" id="3.90.950.20">
    <property type="entry name" value="CinA-like"/>
    <property type="match status" value="1"/>
</dbReference>
<evidence type="ECO:0000259" key="1">
    <source>
        <dbReference type="Pfam" id="PF02464"/>
    </source>
</evidence>
<dbReference type="OrthoDB" id="9801454at2"/>
<reference evidence="2 3" key="1">
    <citation type="submission" date="2020-08" db="EMBL/GenBank/DDBJ databases">
        <title>Genomic Encyclopedia of Type Strains, Phase IV (KMG-IV): sequencing the most valuable type-strain genomes for metagenomic binning, comparative biology and taxonomic classification.</title>
        <authorList>
            <person name="Goeker M."/>
        </authorList>
    </citation>
    <scope>NUCLEOTIDE SEQUENCE [LARGE SCALE GENOMIC DNA]</scope>
    <source>
        <strain evidence="2 3">DSM 25024</strain>
    </source>
</reference>
<feature type="domain" description="CinA C-terminal" evidence="1">
    <location>
        <begin position="13"/>
        <end position="166"/>
    </location>
</feature>
<dbReference type="GO" id="GO:0019159">
    <property type="term" value="F:nicotinamide-nucleotide amidase activity"/>
    <property type="evidence" value="ECO:0007669"/>
    <property type="project" value="UniProtKB-EC"/>
</dbReference>
<evidence type="ECO:0000313" key="3">
    <source>
        <dbReference type="Proteomes" id="UP000531216"/>
    </source>
</evidence>
<dbReference type="Proteomes" id="UP000531216">
    <property type="component" value="Unassembled WGS sequence"/>
</dbReference>
<dbReference type="Pfam" id="PF02464">
    <property type="entry name" value="CinA"/>
    <property type="match status" value="1"/>
</dbReference>
<proteinExistence type="predicted"/>
<dbReference type="RefSeq" id="WP_090964541.1">
    <property type="nucleotide sequence ID" value="NZ_FOOA01000013.1"/>
</dbReference>
<dbReference type="AlphaFoldDB" id="A0A7W6FTK9"/>